<dbReference type="InterPro" id="IPR011053">
    <property type="entry name" value="Single_hybrid_motif"/>
</dbReference>
<dbReference type="InterPro" id="IPR002930">
    <property type="entry name" value="GCV_H"/>
</dbReference>
<dbReference type="Gene3D" id="2.40.50.100">
    <property type="match status" value="1"/>
</dbReference>
<dbReference type="Pfam" id="PF01597">
    <property type="entry name" value="GCV_H"/>
    <property type="match status" value="1"/>
</dbReference>
<protein>
    <recommendedName>
        <fullName evidence="3">Glycine cleavage system H protein</fullName>
    </recommendedName>
</protein>
<dbReference type="NCBIfam" id="TIGR00527">
    <property type="entry name" value="gcvH"/>
    <property type="match status" value="1"/>
</dbReference>
<evidence type="ECO:0000259" key="5">
    <source>
        <dbReference type="PROSITE" id="PS50968"/>
    </source>
</evidence>
<dbReference type="NCBIfam" id="NF002270">
    <property type="entry name" value="PRK01202.1"/>
    <property type="match status" value="1"/>
</dbReference>
<dbReference type="EMBL" id="AP023287">
    <property type="protein sequence ID" value="BCI53489.1"/>
    <property type="molecule type" value="Genomic_DNA"/>
</dbReference>
<dbReference type="GO" id="GO:0019464">
    <property type="term" value="P:glycine decarboxylation via glycine cleavage system"/>
    <property type="evidence" value="ECO:0007669"/>
    <property type="project" value="UniProtKB-UniRule"/>
</dbReference>
<dbReference type="GO" id="GO:0005960">
    <property type="term" value="C:glycine cleavage complex"/>
    <property type="evidence" value="ECO:0007669"/>
    <property type="project" value="InterPro"/>
</dbReference>
<dbReference type="RefSeq" id="WP_185291529.1">
    <property type="nucleotide sequence ID" value="NZ_AP023287.1"/>
</dbReference>
<organism evidence="6 7">
    <name type="scientific">Mycolicibacterium litorale</name>
    <dbReference type="NCBI Taxonomy" id="758802"/>
    <lineage>
        <taxon>Bacteria</taxon>
        <taxon>Bacillati</taxon>
        <taxon>Actinomycetota</taxon>
        <taxon>Actinomycetes</taxon>
        <taxon>Mycobacteriales</taxon>
        <taxon>Mycobacteriaceae</taxon>
        <taxon>Mycolicibacterium</taxon>
    </lineage>
</organism>
<comment type="similarity">
    <text evidence="1 3">Belongs to the GcvH family.</text>
</comment>
<dbReference type="PANTHER" id="PTHR11715:SF3">
    <property type="entry name" value="GLYCINE CLEAVAGE SYSTEM H PROTEIN-RELATED"/>
    <property type="match status" value="1"/>
</dbReference>
<keyword evidence="2 3" id="KW-0450">Lipoyl</keyword>
<evidence type="ECO:0000256" key="2">
    <source>
        <dbReference type="ARBA" id="ARBA00022823"/>
    </source>
</evidence>
<dbReference type="Proteomes" id="UP000515734">
    <property type="component" value="Chromosome"/>
</dbReference>
<reference evidence="6 7" key="1">
    <citation type="submission" date="2020-07" db="EMBL/GenBank/DDBJ databases">
        <title>Complete genome sequence of Mycolicibacterium litorale like strain isolated from cardiac implantable electronic device infection.</title>
        <authorList>
            <person name="Fukano H."/>
            <person name="Miyama H."/>
            <person name="Hoshino Y."/>
        </authorList>
    </citation>
    <scope>NUCLEOTIDE SEQUENCE [LARGE SCALE GENOMIC DNA]</scope>
    <source>
        <strain evidence="6 7">NIIDNTM18</strain>
    </source>
</reference>
<evidence type="ECO:0000256" key="1">
    <source>
        <dbReference type="ARBA" id="ARBA00009249"/>
    </source>
</evidence>
<dbReference type="InterPro" id="IPR000089">
    <property type="entry name" value="Biotin_lipoyl"/>
</dbReference>
<evidence type="ECO:0000313" key="7">
    <source>
        <dbReference type="Proteomes" id="UP000515734"/>
    </source>
</evidence>
<evidence type="ECO:0000256" key="3">
    <source>
        <dbReference type="HAMAP-Rule" id="MF_00272"/>
    </source>
</evidence>
<dbReference type="GO" id="GO:0009249">
    <property type="term" value="P:protein lipoylation"/>
    <property type="evidence" value="ECO:0007669"/>
    <property type="project" value="TreeGrafter"/>
</dbReference>
<name>A0A6S6P4Z6_9MYCO</name>
<evidence type="ECO:0000313" key="6">
    <source>
        <dbReference type="EMBL" id="BCI53489.1"/>
    </source>
</evidence>
<feature type="modified residue" description="N6-lipoyllysine" evidence="3 4">
    <location>
        <position position="65"/>
    </location>
</feature>
<dbReference type="CDD" id="cd06848">
    <property type="entry name" value="GCS_H"/>
    <property type="match status" value="1"/>
</dbReference>
<accession>A0A6S6P4Z6</accession>
<proteinExistence type="inferred from homology"/>
<dbReference type="SUPFAM" id="SSF51230">
    <property type="entry name" value="Single hybrid motif"/>
    <property type="match status" value="1"/>
</dbReference>
<dbReference type="InterPro" id="IPR033753">
    <property type="entry name" value="GCV_H/Fam206"/>
</dbReference>
<sequence>MTEIPAELYYTDEHEWVLRTGDDTVRVGITDYAQAALGDVVFVQLPDIGAELSAGDSFGEVESTKSVSDLYAPVSAKVLAVNANLEGSPDLVNSDPYGEGWLVDLQLDADDMEAALSGLLDADGYRGVVTE</sequence>
<dbReference type="PANTHER" id="PTHR11715">
    <property type="entry name" value="GLYCINE CLEAVAGE SYSTEM H PROTEIN"/>
    <property type="match status" value="1"/>
</dbReference>
<dbReference type="InterPro" id="IPR017453">
    <property type="entry name" value="GCV_H_sub"/>
</dbReference>
<comment type="subunit">
    <text evidence="3">The glycine cleavage system is composed of four proteins: P, T, L and H.</text>
</comment>
<comment type="function">
    <text evidence="3">The glycine cleavage system catalyzes the degradation of glycine. The H protein shuttles the methylamine group of glycine from the P protein to the T protein.</text>
</comment>
<comment type="cofactor">
    <cofactor evidence="3">
        <name>(R)-lipoate</name>
        <dbReference type="ChEBI" id="CHEBI:83088"/>
    </cofactor>
    <text evidence="3">Binds 1 lipoyl cofactor covalently.</text>
</comment>
<dbReference type="PROSITE" id="PS50968">
    <property type="entry name" value="BIOTINYL_LIPOYL"/>
    <property type="match status" value="1"/>
</dbReference>
<dbReference type="GO" id="GO:0005829">
    <property type="term" value="C:cytosol"/>
    <property type="evidence" value="ECO:0007669"/>
    <property type="project" value="TreeGrafter"/>
</dbReference>
<feature type="domain" description="Lipoyl-binding" evidence="5">
    <location>
        <begin position="24"/>
        <end position="106"/>
    </location>
</feature>
<evidence type="ECO:0000256" key="4">
    <source>
        <dbReference type="PIRSR" id="PIRSR617453-50"/>
    </source>
</evidence>
<dbReference type="HAMAP" id="MF_00272">
    <property type="entry name" value="GcvH"/>
    <property type="match status" value="1"/>
</dbReference>
<dbReference type="AlphaFoldDB" id="A0A6S6P4Z6"/>
<gene>
    <name evidence="6" type="primary">gcvH_1</name>
    <name evidence="3" type="synonym">gcvH</name>
    <name evidence="6" type="ORF">NIIDNTM18_27670</name>
</gene>